<dbReference type="Pfam" id="PF11307">
    <property type="entry name" value="DUF3109"/>
    <property type="match status" value="1"/>
</dbReference>
<dbReference type="OrthoDB" id="597501at2"/>
<dbReference type="RefSeq" id="WP_109744030.1">
    <property type="nucleotide sequence ID" value="NZ_QGGO01000019.1"/>
</dbReference>
<name>A0A316EI75_9BACT</name>
<sequence length="190" mass="22079">MILIENTVISDDIAEKFFVCDLLKCKGACCVEGDLGAPLNDDELPIMEEIYETVKPYLSEIGIQAIEKEGVYVKDWEGDYSTPVIEGRECAYAIYDERNILKCGIEQAYLDGKISWKKPISCHLYPIRITKYEHYEALNYDRWHICSDACSHGENLGVEVYKFLKEPLIRKYGEAWYQELLQEIKDREEE</sequence>
<protein>
    <submittedName>
        <fullName evidence="2">Uncharacterized protein DUF3109</fullName>
    </submittedName>
</protein>
<comment type="caution">
    <text evidence="2">The sequence shown here is derived from an EMBL/GenBank/DDBJ whole genome shotgun (WGS) entry which is preliminary data.</text>
</comment>
<organism evidence="2 3">
    <name type="scientific">Arcicella aurantiaca</name>
    <dbReference type="NCBI Taxonomy" id="591202"/>
    <lineage>
        <taxon>Bacteria</taxon>
        <taxon>Pseudomonadati</taxon>
        <taxon>Bacteroidota</taxon>
        <taxon>Cytophagia</taxon>
        <taxon>Cytophagales</taxon>
        <taxon>Flectobacillaceae</taxon>
        <taxon>Arcicella</taxon>
    </lineage>
</organism>
<accession>A0A316EI75</accession>
<evidence type="ECO:0000313" key="2">
    <source>
        <dbReference type="EMBL" id="PWK22620.1"/>
    </source>
</evidence>
<dbReference type="EMBL" id="QGGO01000019">
    <property type="protein sequence ID" value="PWK22620.1"/>
    <property type="molecule type" value="Genomic_DNA"/>
</dbReference>
<gene>
    <name evidence="2" type="ORF">LV89_03332</name>
</gene>
<dbReference type="Proteomes" id="UP000245489">
    <property type="component" value="Unassembled WGS sequence"/>
</dbReference>
<proteinExistence type="inferred from homology"/>
<dbReference type="InterPro" id="IPR021458">
    <property type="entry name" value="Rv0495c"/>
</dbReference>
<dbReference type="AlphaFoldDB" id="A0A316EI75"/>
<reference evidence="2 3" key="1">
    <citation type="submission" date="2018-05" db="EMBL/GenBank/DDBJ databases">
        <title>Genomic Encyclopedia of Archaeal and Bacterial Type Strains, Phase II (KMG-II): from individual species to whole genera.</title>
        <authorList>
            <person name="Goeker M."/>
        </authorList>
    </citation>
    <scope>NUCLEOTIDE SEQUENCE [LARGE SCALE GENOMIC DNA]</scope>
    <source>
        <strain evidence="2 3">DSM 22214</strain>
    </source>
</reference>
<comment type="similarity">
    <text evidence="1">Belongs to the Rv0495c family.</text>
</comment>
<keyword evidence="3" id="KW-1185">Reference proteome</keyword>
<evidence type="ECO:0000256" key="1">
    <source>
        <dbReference type="ARBA" id="ARBA00093770"/>
    </source>
</evidence>
<evidence type="ECO:0000313" key="3">
    <source>
        <dbReference type="Proteomes" id="UP000245489"/>
    </source>
</evidence>